<organism evidence="1 2">
    <name type="scientific">Stieleria magnilauensis</name>
    <dbReference type="NCBI Taxonomy" id="2527963"/>
    <lineage>
        <taxon>Bacteria</taxon>
        <taxon>Pseudomonadati</taxon>
        <taxon>Planctomycetota</taxon>
        <taxon>Planctomycetia</taxon>
        <taxon>Pirellulales</taxon>
        <taxon>Pirellulaceae</taxon>
        <taxon>Stieleria</taxon>
    </lineage>
</organism>
<accession>A0ABX5XT84</accession>
<gene>
    <name evidence="1" type="ORF">TBK1r_41800</name>
</gene>
<reference evidence="1 2" key="1">
    <citation type="submission" date="2019-02" db="EMBL/GenBank/DDBJ databases">
        <title>Deep-cultivation of Planctomycetes and their phenomic and genomic characterization uncovers novel biology.</title>
        <authorList>
            <person name="Wiegand S."/>
            <person name="Jogler M."/>
            <person name="Boedeker C."/>
            <person name="Pinto D."/>
            <person name="Vollmers J."/>
            <person name="Rivas-Marin E."/>
            <person name="Kohn T."/>
            <person name="Peeters S.H."/>
            <person name="Heuer A."/>
            <person name="Rast P."/>
            <person name="Oberbeckmann S."/>
            <person name="Bunk B."/>
            <person name="Jeske O."/>
            <person name="Meyerdierks A."/>
            <person name="Storesund J.E."/>
            <person name="Kallscheuer N."/>
            <person name="Luecker S."/>
            <person name="Lage O.M."/>
            <person name="Pohl T."/>
            <person name="Merkel B.J."/>
            <person name="Hornburger P."/>
            <person name="Mueller R.-W."/>
            <person name="Bruemmer F."/>
            <person name="Labrenz M."/>
            <person name="Spormann A.M."/>
            <person name="Op den Camp H."/>
            <person name="Overmann J."/>
            <person name="Amann R."/>
            <person name="Jetten M.S.M."/>
            <person name="Mascher T."/>
            <person name="Medema M.H."/>
            <person name="Devos D.P."/>
            <person name="Kaster A.-K."/>
            <person name="Ovreas L."/>
            <person name="Rohde M."/>
            <person name="Galperin M.Y."/>
            <person name="Jogler C."/>
        </authorList>
    </citation>
    <scope>NUCLEOTIDE SEQUENCE [LARGE SCALE GENOMIC DNA]</scope>
    <source>
        <strain evidence="1 2">TBK1r</strain>
    </source>
</reference>
<sequence length="36" mass="4069">MMISGAGREFIIKDTHRGSRRSHQNLVSVFVEALPQ</sequence>
<dbReference type="Proteomes" id="UP000318081">
    <property type="component" value="Chromosome"/>
</dbReference>
<proteinExistence type="predicted"/>
<evidence type="ECO:0000313" key="2">
    <source>
        <dbReference type="Proteomes" id="UP000318081"/>
    </source>
</evidence>
<protein>
    <submittedName>
        <fullName evidence="1">Uncharacterized protein</fullName>
    </submittedName>
</protein>
<dbReference type="EMBL" id="CP036432">
    <property type="protein sequence ID" value="QDV85223.1"/>
    <property type="molecule type" value="Genomic_DNA"/>
</dbReference>
<keyword evidence="2" id="KW-1185">Reference proteome</keyword>
<evidence type="ECO:0000313" key="1">
    <source>
        <dbReference type="EMBL" id="QDV85223.1"/>
    </source>
</evidence>
<name>A0ABX5XT84_9BACT</name>